<feature type="transmembrane region" description="Helical" evidence="8">
    <location>
        <begin position="7"/>
        <end position="30"/>
    </location>
</feature>
<gene>
    <name evidence="10" type="ORF">CSSPTR1EN2_LOCUS23459</name>
</gene>
<evidence type="ECO:0000256" key="3">
    <source>
        <dbReference type="ARBA" id="ARBA00022679"/>
    </source>
</evidence>
<comment type="domain">
    <text evidence="8">The DHHC domain is required for palmitoyltransferase activity.</text>
</comment>
<dbReference type="PANTHER" id="PTHR12246">
    <property type="entry name" value="PALMITOYLTRANSFERASE ZDHHC16"/>
    <property type="match status" value="1"/>
</dbReference>
<evidence type="ECO:0000256" key="7">
    <source>
        <dbReference type="ARBA" id="ARBA00023315"/>
    </source>
</evidence>
<organism evidence="10 11">
    <name type="scientific">Sphagnum troendelagicum</name>
    <dbReference type="NCBI Taxonomy" id="128251"/>
    <lineage>
        <taxon>Eukaryota</taxon>
        <taxon>Viridiplantae</taxon>
        <taxon>Streptophyta</taxon>
        <taxon>Embryophyta</taxon>
        <taxon>Bryophyta</taxon>
        <taxon>Sphagnophytina</taxon>
        <taxon>Sphagnopsida</taxon>
        <taxon>Sphagnales</taxon>
        <taxon>Sphagnaceae</taxon>
        <taxon>Sphagnum</taxon>
    </lineage>
</organism>
<feature type="transmembrane region" description="Helical" evidence="8">
    <location>
        <begin position="183"/>
        <end position="210"/>
    </location>
</feature>
<dbReference type="Pfam" id="PF01529">
    <property type="entry name" value="DHHC"/>
    <property type="match status" value="1"/>
</dbReference>
<evidence type="ECO:0000256" key="1">
    <source>
        <dbReference type="ARBA" id="ARBA00004141"/>
    </source>
</evidence>
<keyword evidence="7 8" id="KW-0012">Acyltransferase</keyword>
<evidence type="ECO:0000256" key="6">
    <source>
        <dbReference type="ARBA" id="ARBA00023136"/>
    </source>
</evidence>
<comment type="similarity">
    <text evidence="2 8">Belongs to the DHHC palmitoyltransferase family.</text>
</comment>
<feature type="transmembrane region" description="Helical" evidence="8">
    <location>
        <begin position="140"/>
        <end position="157"/>
    </location>
</feature>
<comment type="subcellular location">
    <subcellularLocation>
        <location evidence="1">Membrane</location>
        <topology evidence="1">Multi-pass membrane protein</topology>
    </subcellularLocation>
</comment>
<evidence type="ECO:0000256" key="5">
    <source>
        <dbReference type="ARBA" id="ARBA00022989"/>
    </source>
</evidence>
<reference evidence="10" key="1">
    <citation type="submission" date="2024-02" db="EMBL/GenBank/DDBJ databases">
        <authorList>
            <consortium name="ELIXIR-Norway"/>
            <consortium name="Elixir Norway"/>
        </authorList>
    </citation>
    <scope>NUCLEOTIDE SEQUENCE</scope>
</reference>
<dbReference type="InterPro" id="IPR001594">
    <property type="entry name" value="Palmitoyltrfase_DHHC"/>
</dbReference>
<dbReference type="InterPro" id="IPR039859">
    <property type="entry name" value="PFA4/ZDH16/20/ERF2-like"/>
</dbReference>
<proteinExistence type="inferred from homology"/>
<accession>A0ABP0V618</accession>
<evidence type="ECO:0000256" key="4">
    <source>
        <dbReference type="ARBA" id="ARBA00022692"/>
    </source>
</evidence>
<name>A0ABP0V618_9BRYO</name>
<feature type="transmembrane region" description="Helical" evidence="8">
    <location>
        <begin position="42"/>
        <end position="64"/>
    </location>
</feature>
<feature type="domain" description="Palmitoyltransferase DHHC" evidence="9">
    <location>
        <begin position="94"/>
        <end position="219"/>
    </location>
</feature>
<evidence type="ECO:0000313" key="11">
    <source>
        <dbReference type="Proteomes" id="UP001497512"/>
    </source>
</evidence>
<dbReference type="EC" id="2.3.1.225" evidence="8"/>
<keyword evidence="4 8" id="KW-0812">Transmembrane</keyword>
<keyword evidence="6 8" id="KW-0472">Membrane</keyword>
<keyword evidence="3 8" id="KW-0808">Transferase</keyword>
<comment type="catalytic activity">
    <reaction evidence="8">
        <text>L-cysteinyl-[protein] + hexadecanoyl-CoA = S-hexadecanoyl-L-cysteinyl-[protein] + CoA</text>
        <dbReference type="Rhea" id="RHEA:36683"/>
        <dbReference type="Rhea" id="RHEA-COMP:10131"/>
        <dbReference type="Rhea" id="RHEA-COMP:11032"/>
        <dbReference type="ChEBI" id="CHEBI:29950"/>
        <dbReference type="ChEBI" id="CHEBI:57287"/>
        <dbReference type="ChEBI" id="CHEBI:57379"/>
        <dbReference type="ChEBI" id="CHEBI:74151"/>
        <dbReference type="EC" id="2.3.1.225"/>
    </reaction>
</comment>
<evidence type="ECO:0000259" key="9">
    <source>
        <dbReference type="Pfam" id="PF01529"/>
    </source>
</evidence>
<evidence type="ECO:0000313" key="10">
    <source>
        <dbReference type="EMBL" id="CAK9237059.1"/>
    </source>
</evidence>
<keyword evidence="5 8" id="KW-1133">Transmembrane helix</keyword>
<sequence length="290" mass="32430">MDFGRFVSLPVVVVLLIMGFVYHTVVVWVIQPWLSLSTASGLANAMLLTALCIMALVSYALAVIQDPGRVPSSYLPDLEDSAITLHEVKRKGGDLRYCQKCGHYKPPRAHHCRVCRRCVLRMDHHCVWINNCVGHNNYKVFFLFVLYLVAASLQSLVNSSLDSKVDLLLNVLIAPAKRWLKNSSVICTIVVLAALVTVGLLLAWHVYLLLHNKTTIEYHEGVRARWLAEKAGQNYRHPYDVGVFTNLSMALGHNVACWLCPTARGHLGSGLRFRTFSDDLSHTQQSLSHG</sequence>
<evidence type="ECO:0000256" key="2">
    <source>
        <dbReference type="ARBA" id="ARBA00008574"/>
    </source>
</evidence>
<evidence type="ECO:0000256" key="8">
    <source>
        <dbReference type="RuleBase" id="RU079119"/>
    </source>
</evidence>
<dbReference type="EMBL" id="OZ019901">
    <property type="protein sequence ID" value="CAK9237059.1"/>
    <property type="molecule type" value="Genomic_DNA"/>
</dbReference>
<protein>
    <recommendedName>
        <fullName evidence="8">S-acyltransferase</fullName>
        <ecNumber evidence="8">2.3.1.225</ecNumber>
    </recommendedName>
    <alternativeName>
        <fullName evidence="8">Palmitoyltransferase</fullName>
    </alternativeName>
</protein>
<dbReference type="Proteomes" id="UP001497512">
    <property type="component" value="Chromosome 9"/>
</dbReference>
<keyword evidence="11" id="KW-1185">Reference proteome</keyword>
<dbReference type="PROSITE" id="PS50216">
    <property type="entry name" value="DHHC"/>
    <property type="match status" value="1"/>
</dbReference>